<dbReference type="EMBL" id="UETC01000005">
    <property type="protein sequence ID" value="SSA46678.1"/>
    <property type="molecule type" value="Genomic_DNA"/>
</dbReference>
<dbReference type="PIRSF" id="PIRSF010376">
    <property type="entry name" value="IspE"/>
    <property type="match status" value="1"/>
</dbReference>
<evidence type="ECO:0000313" key="16">
    <source>
        <dbReference type="Proteomes" id="UP000251571"/>
    </source>
</evidence>
<dbReference type="Pfam" id="PF08544">
    <property type="entry name" value="GHMP_kinases_C"/>
    <property type="match status" value="1"/>
</dbReference>
<dbReference type="PANTHER" id="PTHR43527">
    <property type="entry name" value="4-DIPHOSPHOCYTIDYL-2-C-METHYL-D-ERYTHRITOL KINASE, CHLOROPLASTIC"/>
    <property type="match status" value="1"/>
</dbReference>
<dbReference type="InterPro" id="IPR006204">
    <property type="entry name" value="GHMP_kinase_N_dom"/>
</dbReference>
<evidence type="ECO:0000256" key="3">
    <source>
        <dbReference type="ARBA" id="ARBA00017473"/>
    </source>
</evidence>
<dbReference type="RefSeq" id="WP_109564635.1">
    <property type="nucleotide sequence ID" value="NZ_QGDJ01000005.1"/>
</dbReference>
<evidence type="ECO:0000256" key="5">
    <source>
        <dbReference type="ARBA" id="ARBA00022741"/>
    </source>
</evidence>
<proteinExistence type="inferred from homology"/>
<gene>
    <name evidence="10" type="primary">ispE</name>
    <name evidence="13" type="ORF">BCF38_105141</name>
    <name evidence="14" type="ORF">SAMN05421539_105141</name>
</gene>
<dbReference type="GO" id="GO:0050515">
    <property type="term" value="F:4-(cytidine 5'-diphospho)-2-C-methyl-D-erythritol kinase activity"/>
    <property type="evidence" value="ECO:0007669"/>
    <property type="project" value="UniProtKB-UniRule"/>
</dbReference>
<keyword evidence="15" id="KW-1185">Reference proteome</keyword>
<dbReference type="GO" id="GO:0005524">
    <property type="term" value="F:ATP binding"/>
    <property type="evidence" value="ECO:0007669"/>
    <property type="project" value="UniProtKB-UniRule"/>
</dbReference>
<sequence>MTPDPGFAPAKINLTLHVTGRRADGYHLLDSVVAFADLGDRLTAGPGDGLTVTGPFAQGVPTDDTNLIRRALDMAGAPRAVVLEKNLPHPGGIGGGSSDAAAALRLVGAVLPTEALLRLGADLPVCVAARAARMRGIGERVDPLTLPPLPAVLLHPGLDCPTGAVFSALASPDNPGQAAVPERSDAPTFLRWLAAQRNDLEPPAMSAAPGIAAALDALRGTGAALARMSGSGATCFGIYDSPEAARAAAARLDRPGWWVRATTLT</sequence>
<evidence type="ECO:0000256" key="2">
    <source>
        <dbReference type="ARBA" id="ARBA00012052"/>
    </source>
</evidence>
<feature type="domain" description="GHMP kinase N-terminal" evidence="11">
    <location>
        <begin position="70"/>
        <end position="123"/>
    </location>
</feature>
<dbReference type="SUPFAM" id="SSF55060">
    <property type="entry name" value="GHMP Kinase, C-terminal domain"/>
    <property type="match status" value="1"/>
</dbReference>
<dbReference type="InterPro" id="IPR014721">
    <property type="entry name" value="Ribsml_uS5_D2-typ_fold_subgr"/>
</dbReference>
<dbReference type="InterPro" id="IPR020568">
    <property type="entry name" value="Ribosomal_Su5_D2-typ_SF"/>
</dbReference>
<evidence type="ECO:0000259" key="11">
    <source>
        <dbReference type="Pfam" id="PF00288"/>
    </source>
</evidence>
<comment type="pathway">
    <text evidence="10">Isoprenoid biosynthesis; isopentenyl diphosphate biosynthesis via DXP pathway; isopentenyl diphosphate from 1-deoxy-D-xylulose 5-phosphate: step 3/6.</text>
</comment>
<evidence type="ECO:0000256" key="8">
    <source>
        <dbReference type="ARBA" id="ARBA00023229"/>
    </source>
</evidence>
<feature type="active site" evidence="10">
    <location>
        <position position="122"/>
    </location>
</feature>
<evidence type="ECO:0000256" key="6">
    <source>
        <dbReference type="ARBA" id="ARBA00022777"/>
    </source>
</evidence>
<dbReference type="Pfam" id="PF00288">
    <property type="entry name" value="GHMP_kinases_N"/>
    <property type="match status" value="1"/>
</dbReference>
<evidence type="ECO:0000313" key="15">
    <source>
        <dbReference type="Proteomes" id="UP000245839"/>
    </source>
</evidence>
<dbReference type="SUPFAM" id="SSF54211">
    <property type="entry name" value="Ribosomal protein S5 domain 2-like"/>
    <property type="match status" value="1"/>
</dbReference>
<keyword evidence="5 10" id="KW-0547">Nucleotide-binding</keyword>
<evidence type="ECO:0000256" key="1">
    <source>
        <dbReference type="ARBA" id="ARBA00009684"/>
    </source>
</evidence>
<evidence type="ECO:0000256" key="7">
    <source>
        <dbReference type="ARBA" id="ARBA00022840"/>
    </source>
</evidence>
<dbReference type="Proteomes" id="UP000245839">
    <property type="component" value="Unassembled WGS sequence"/>
</dbReference>
<protein>
    <recommendedName>
        <fullName evidence="3 10">4-diphosphocytidyl-2-C-methyl-D-erythritol kinase</fullName>
        <shortName evidence="10">CMK</shortName>
        <ecNumber evidence="2 10">2.7.1.148</ecNumber>
    </recommendedName>
    <alternativeName>
        <fullName evidence="9 10">4-(cytidine-5'-diphospho)-2-C-methyl-D-erythritol kinase</fullName>
    </alternativeName>
</protein>
<dbReference type="EC" id="2.7.1.148" evidence="2 10"/>
<name>A0A2Y9ATK5_9RHOB</name>
<comment type="function">
    <text evidence="10">Catalyzes the phosphorylation of the position 2 hydroxy group of 4-diphosphocytidyl-2C-methyl-D-erythritol.</text>
</comment>
<evidence type="ECO:0000256" key="9">
    <source>
        <dbReference type="ARBA" id="ARBA00032554"/>
    </source>
</evidence>
<keyword evidence="6 10" id="KW-0418">Kinase</keyword>
<dbReference type="GO" id="GO:0016114">
    <property type="term" value="P:terpenoid biosynthetic process"/>
    <property type="evidence" value="ECO:0007669"/>
    <property type="project" value="InterPro"/>
</dbReference>
<dbReference type="GO" id="GO:0019288">
    <property type="term" value="P:isopentenyl diphosphate biosynthetic process, methylerythritol 4-phosphate pathway"/>
    <property type="evidence" value="ECO:0007669"/>
    <property type="project" value="UniProtKB-UniRule"/>
</dbReference>
<dbReference type="InterPro" id="IPR013750">
    <property type="entry name" value="GHMP_kinase_C_dom"/>
</dbReference>
<dbReference type="Gene3D" id="3.30.70.890">
    <property type="entry name" value="GHMP kinase, C-terminal domain"/>
    <property type="match status" value="1"/>
</dbReference>
<dbReference type="InterPro" id="IPR036554">
    <property type="entry name" value="GHMP_kinase_C_sf"/>
</dbReference>
<evidence type="ECO:0000259" key="12">
    <source>
        <dbReference type="Pfam" id="PF08544"/>
    </source>
</evidence>
<feature type="active site" evidence="10">
    <location>
        <position position="11"/>
    </location>
</feature>
<dbReference type="InterPro" id="IPR004424">
    <property type="entry name" value="IspE"/>
</dbReference>
<evidence type="ECO:0000313" key="14">
    <source>
        <dbReference type="EMBL" id="SSA46678.1"/>
    </source>
</evidence>
<reference evidence="13 15" key="2">
    <citation type="submission" date="2018-03" db="EMBL/GenBank/DDBJ databases">
        <title>Genomic Encyclopedia of Archaeal and Bacterial Type Strains, Phase II (KMG-II): from individual species to whole genera.</title>
        <authorList>
            <person name="Goeker M."/>
        </authorList>
    </citation>
    <scope>NUCLEOTIDE SEQUENCE [LARGE SCALE GENOMIC DNA]</scope>
    <source>
        <strain evidence="13 15">DSM 25227</strain>
    </source>
</reference>
<dbReference type="NCBIfam" id="NF011202">
    <property type="entry name" value="PRK14608.1"/>
    <property type="match status" value="1"/>
</dbReference>
<keyword evidence="4 10" id="KW-0808">Transferase</keyword>
<comment type="catalytic activity">
    <reaction evidence="10">
        <text>4-CDP-2-C-methyl-D-erythritol + ATP = 4-CDP-2-C-methyl-D-erythritol 2-phosphate + ADP + H(+)</text>
        <dbReference type="Rhea" id="RHEA:18437"/>
        <dbReference type="ChEBI" id="CHEBI:15378"/>
        <dbReference type="ChEBI" id="CHEBI:30616"/>
        <dbReference type="ChEBI" id="CHEBI:57823"/>
        <dbReference type="ChEBI" id="CHEBI:57919"/>
        <dbReference type="ChEBI" id="CHEBI:456216"/>
        <dbReference type="EC" id="2.7.1.148"/>
    </reaction>
</comment>
<dbReference type="HAMAP" id="MF_00061">
    <property type="entry name" value="IspE"/>
    <property type="match status" value="1"/>
</dbReference>
<keyword evidence="8 10" id="KW-0414">Isoprene biosynthesis</keyword>
<evidence type="ECO:0000256" key="4">
    <source>
        <dbReference type="ARBA" id="ARBA00022679"/>
    </source>
</evidence>
<accession>A0A2Y9ATK5</accession>
<evidence type="ECO:0000256" key="10">
    <source>
        <dbReference type="HAMAP-Rule" id="MF_00061"/>
    </source>
</evidence>
<dbReference type="Gene3D" id="3.30.230.10">
    <property type="match status" value="1"/>
</dbReference>
<dbReference type="Proteomes" id="UP000251571">
    <property type="component" value="Unassembled WGS sequence"/>
</dbReference>
<feature type="binding site" evidence="10">
    <location>
        <begin position="88"/>
        <end position="98"/>
    </location>
    <ligand>
        <name>ATP</name>
        <dbReference type="ChEBI" id="CHEBI:30616"/>
    </ligand>
</feature>
<keyword evidence="7 10" id="KW-0067">ATP-binding</keyword>
<evidence type="ECO:0000313" key="13">
    <source>
        <dbReference type="EMBL" id="PWJ18153.1"/>
    </source>
</evidence>
<reference evidence="14 16" key="1">
    <citation type="submission" date="2016-10" db="EMBL/GenBank/DDBJ databases">
        <authorList>
            <person name="Cai Z."/>
        </authorList>
    </citation>
    <scope>NUCLEOTIDE SEQUENCE [LARGE SCALE GENOMIC DNA]</scope>
    <source>
        <strain evidence="14 16">DSM 25227</strain>
    </source>
</reference>
<dbReference type="OrthoDB" id="9809438at2"/>
<dbReference type="UniPathway" id="UPA00056">
    <property type="reaction ID" value="UER00094"/>
</dbReference>
<dbReference type="PANTHER" id="PTHR43527:SF2">
    <property type="entry name" value="4-DIPHOSPHOCYTIDYL-2-C-METHYL-D-ERYTHRITOL KINASE, CHLOROPLASTIC"/>
    <property type="match status" value="1"/>
</dbReference>
<organism evidence="14 16">
    <name type="scientific">Jannaschia seohaensis</name>
    <dbReference type="NCBI Taxonomy" id="475081"/>
    <lineage>
        <taxon>Bacteria</taxon>
        <taxon>Pseudomonadati</taxon>
        <taxon>Pseudomonadota</taxon>
        <taxon>Alphaproteobacteria</taxon>
        <taxon>Rhodobacterales</taxon>
        <taxon>Roseobacteraceae</taxon>
        <taxon>Jannaschia</taxon>
    </lineage>
</organism>
<feature type="domain" description="GHMP kinase C-terminal" evidence="12">
    <location>
        <begin position="184"/>
        <end position="254"/>
    </location>
</feature>
<dbReference type="EMBL" id="QGDJ01000005">
    <property type="protein sequence ID" value="PWJ18153.1"/>
    <property type="molecule type" value="Genomic_DNA"/>
</dbReference>
<comment type="similarity">
    <text evidence="1 10">Belongs to the GHMP kinase family. IspE subfamily.</text>
</comment>
<dbReference type="AlphaFoldDB" id="A0A2Y9ATK5"/>